<dbReference type="AlphaFoldDB" id="A0A409WJT3"/>
<evidence type="ECO:0000313" key="3">
    <source>
        <dbReference type="Proteomes" id="UP000284706"/>
    </source>
</evidence>
<feature type="region of interest" description="Disordered" evidence="1">
    <location>
        <begin position="316"/>
        <end position="353"/>
    </location>
</feature>
<evidence type="ECO:0000313" key="2">
    <source>
        <dbReference type="EMBL" id="PPQ78700.1"/>
    </source>
</evidence>
<dbReference type="Proteomes" id="UP000284706">
    <property type="component" value="Unassembled WGS sequence"/>
</dbReference>
<gene>
    <name evidence="2" type="ORF">CVT26_005483</name>
</gene>
<feature type="compositionally biased region" description="Basic and acidic residues" evidence="1">
    <location>
        <begin position="320"/>
        <end position="333"/>
    </location>
</feature>
<name>A0A409WJT3_9AGAR</name>
<keyword evidence="3" id="KW-1185">Reference proteome</keyword>
<feature type="compositionally biased region" description="Low complexity" evidence="1">
    <location>
        <begin position="192"/>
        <end position="206"/>
    </location>
</feature>
<dbReference type="InParanoid" id="A0A409WJT3"/>
<sequence>MQLVRRSTPHKQSPGILLELPAPILQDSTGTHHPLNVYSTLSASSNLPPIPLHGILPLHLLHVHAKALTRLPTQTLLHATPRLANRIPKDIRPVVNIESPSAASAARVPPRTSKSSGKTLNIERHERQVVLTHEKRNAGVKEAWAPSVYHCQVGSRFFDFVQTAPDRCHRCAVECHVTLRDHIDLPTDDLLSPPNYSSPKSSGSHHSCPRSTIQYQREQQQSPLAGFLPLAGSVVPSTAAVGEKTRGPSRAFEVVDVAGWEEVQVLGEPDVEEVGGWRGEGGRPSQSWSWSSLPRAAHDRVGAVEDVVMGVLEEEEKEVDEAVKEEEKEKEEENVVPPMAQVSSPPQQHTPTL</sequence>
<evidence type="ECO:0000256" key="1">
    <source>
        <dbReference type="SAM" id="MobiDB-lite"/>
    </source>
</evidence>
<proteinExistence type="predicted"/>
<feature type="region of interest" description="Disordered" evidence="1">
    <location>
        <begin position="186"/>
        <end position="215"/>
    </location>
</feature>
<organism evidence="2 3">
    <name type="scientific">Gymnopilus dilepis</name>
    <dbReference type="NCBI Taxonomy" id="231916"/>
    <lineage>
        <taxon>Eukaryota</taxon>
        <taxon>Fungi</taxon>
        <taxon>Dikarya</taxon>
        <taxon>Basidiomycota</taxon>
        <taxon>Agaricomycotina</taxon>
        <taxon>Agaricomycetes</taxon>
        <taxon>Agaricomycetidae</taxon>
        <taxon>Agaricales</taxon>
        <taxon>Agaricineae</taxon>
        <taxon>Hymenogastraceae</taxon>
        <taxon>Gymnopilus</taxon>
    </lineage>
</organism>
<reference evidence="2 3" key="1">
    <citation type="journal article" date="2018" name="Evol. Lett.">
        <title>Horizontal gene cluster transfer increased hallucinogenic mushroom diversity.</title>
        <authorList>
            <person name="Reynolds H.T."/>
            <person name="Vijayakumar V."/>
            <person name="Gluck-Thaler E."/>
            <person name="Korotkin H.B."/>
            <person name="Matheny P.B."/>
            <person name="Slot J.C."/>
        </authorList>
    </citation>
    <scope>NUCLEOTIDE SEQUENCE [LARGE SCALE GENOMIC DNA]</scope>
    <source>
        <strain evidence="2 3">SRW20</strain>
    </source>
</reference>
<feature type="compositionally biased region" description="Polar residues" evidence="1">
    <location>
        <begin position="341"/>
        <end position="353"/>
    </location>
</feature>
<protein>
    <submittedName>
        <fullName evidence="2">Uncharacterized protein</fullName>
    </submittedName>
</protein>
<dbReference type="EMBL" id="NHYE01005040">
    <property type="protein sequence ID" value="PPQ78700.1"/>
    <property type="molecule type" value="Genomic_DNA"/>
</dbReference>
<feature type="region of interest" description="Disordered" evidence="1">
    <location>
        <begin position="274"/>
        <end position="294"/>
    </location>
</feature>
<accession>A0A409WJT3</accession>
<comment type="caution">
    <text evidence="2">The sequence shown here is derived from an EMBL/GenBank/DDBJ whole genome shotgun (WGS) entry which is preliminary data.</text>
</comment>